<dbReference type="CDD" id="cd03498">
    <property type="entry name" value="SQR_TypeB_2_TM"/>
    <property type="match status" value="1"/>
</dbReference>
<accession>A0A1Q5PWJ6</accession>
<evidence type="ECO:0000313" key="9">
    <source>
        <dbReference type="EMBL" id="OKL51971.1"/>
    </source>
</evidence>
<keyword evidence="3 8" id="KW-0812">Transmembrane</keyword>
<feature type="transmembrane region" description="Helical" evidence="8">
    <location>
        <begin position="70"/>
        <end position="90"/>
    </location>
</feature>
<sequence>MVLPASPQAGPPSWLLKLAAALTGAILAAFVAVHMVGNIKAYVGSEHFNDYAHWLRVAGEPLLPEMGLLWAFRVVLLISIIIHIAATLALTFRSRSARGPYRARGLRAESWVSRTMLITGIALLGFIIIHILDLTTGHLNGAFQAPTHTSSFAYENLIASFSRPLFSLLYLVAMGALAVHLIHGLWLLATDFAVTGPRTRRVWKVIAYAAGIVIAFVNMSVPLAVLTGVLS</sequence>
<comment type="subcellular location">
    <subcellularLocation>
        <location evidence="1">Membrane</location>
    </subcellularLocation>
</comment>
<name>A0A1Q5PWJ6_9ACTO</name>
<dbReference type="Gene3D" id="1.20.1300.10">
    <property type="entry name" value="Fumarate reductase/succinate dehydrogenase, transmembrane subunit"/>
    <property type="match status" value="1"/>
</dbReference>
<evidence type="ECO:0000256" key="7">
    <source>
        <dbReference type="ARBA" id="ARBA00023136"/>
    </source>
</evidence>
<dbReference type="Proteomes" id="UP000185628">
    <property type="component" value="Unassembled WGS sequence"/>
</dbReference>
<keyword evidence="6" id="KW-0408">Iron</keyword>
<evidence type="ECO:0000313" key="10">
    <source>
        <dbReference type="Proteomes" id="UP000185628"/>
    </source>
</evidence>
<gene>
    <name evidence="9" type="ORF">BSZ39_12680</name>
</gene>
<feature type="transmembrane region" description="Helical" evidence="8">
    <location>
        <begin position="206"/>
        <end position="230"/>
    </location>
</feature>
<dbReference type="STRING" id="208480.SAMN02910418_00316"/>
<dbReference type="SUPFAM" id="SSF81343">
    <property type="entry name" value="Fumarate reductase respiratory complex transmembrane subunits"/>
    <property type="match status" value="1"/>
</dbReference>
<dbReference type="GO" id="GO:0046872">
    <property type="term" value="F:metal ion binding"/>
    <property type="evidence" value="ECO:0007669"/>
    <property type="project" value="UniProtKB-KW"/>
</dbReference>
<feature type="transmembrane region" description="Helical" evidence="8">
    <location>
        <begin position="14"/>
        <end position="36"/>
    </location>
</feature>
<keyword evidence="4" id="KW-0479">Metal-binding</keyword>
<dbReference type="Pfam" id="PF01127">
    <property type="entry name" value="Sdh_cyt"/>
    <property type="match status" value="1"/>
</dbReference>
<dbReference type="NCBIfam" id="TIGR02046">
    <property type="entry name" value="sdhC_b558_fam"/>
    <property type="match status" value="1"/>
</dbReference>
<dbReference type="GO" id="GO:0016020">
    <property type="term" value="C:membrane"/>
    <property type="evidence" value="ECO:0007669"/>
    <property type="project" value="UniProtKB-SubCell"/>
</dbReference>
<keyword evidence="5 8" id="KW-1133">Transmembrane helix</keyword>
<comment type="caution">
    <text evidence="9">The sequence shown here is derived from an EMBL/GenBank/DDBJ whole genome shotgun (WGS) entry which is preliminary data.</text>
</comment>
<dbReference type="EMBL" id="MQVR01000145">
    <property type="protein sequence ID" value="OKL51971.1"/>
    <property type="molecule type" value="Genomic_DNA"/>
</dbReference>
<evidence type="ECO:0000256" key="8">
    <source>
        <dbReference type="SAM" id="Phobius"/>
    </source>
</evidence>
<reference evidence="10" key="1">
    <citation type="submission" date="2016-12" db="EMBL/GenBank/DDBJ databases">
        <authorList>
            <person name="Meng X."/>
        </authorList>
    </citation>
    <scope>NUCLEOTIDE SEQUENCE [LARGE SCALE GENOMIC DNA]</scope>
    <source>
        <strain evidence="10">DSM 19116</strain>
    </source>
</reference>
<proteinExistence type="predicted"/>
<dbReference type="AlphaFoldDB" id="A0A1Q5PWJ6"/>
<keyword evidence="7 8" id="KW-0472">Membrane</keyword>
<evidence type="ECO:0000256" key="1">
    <source>
        <dbReference type="ARBA" id="ARBA00004370"/>
    </source>
</evidence>
<keyword evidence="10" id="KW-1185">Reference proteome</keyword>
<feature type="transmembrane region" description="Helical" evidence="8">
    <location>
        <begin position="111"/>
        <end position="132"/>
    </location>
</feature>
<feature type="transmembrane region" description="Helical" evidence="8">
    <location>
        <begin position="168"/>
        <end position="194"/>
    </location>
</feature>
<dbReference type="InterPro" id="IPR011138">
    <property type="entry name" value="Cytochrome_b-558"/>
</dbReference>
<dbReference type="InterPro" id="IPR034804">
    <property type="entry name" value="SQR/QFR_C/D"/>
</dbReference>
<evidence type="ECO:0000256" key="3">
    <source>
        <dbReference type="ARBA" id="ARBA00022692"/>
    </source>
</evidence>
<protein>
    <recommendedName>
        <fullName evidence="11">Succinate dehydrogenase / fumarate reductase cytochrome b subunit</fullName>
    </recommendedName>
</protein>
<evidence type="ECO:0008006" key="11">
    <source>
        <dbReference type="Google" id="ProtNLM"/>
    </source>
</evidence>
<evidence type="ECO:0000256" key="2">
    <source>
        <dbReference type="ARBA" id="ARBA00022617"/>
    </source>
</evidence>
<organism evidence="9 10">
    <name type="scientific">Bowdeniella nasicola</name>
    <dbReference type="NCBI Taxonomy" id="208480"/>
    <lineage>
        <taxon>Bacteria</taxon>
        <taxon>Bacillati</taxon>
        <taxon>Actinomycetota</taxon>
        <taxon>Actinomycetes</taxon>
        <taxon>Actinomycetales</taxon>
        <taxon>Actinomycetaceae</taxon>
        <taxon>Bowdeniella</taxon>
    </lineage>
</organism>
<evidence type="ECO:0000256" key="4">
    <source>
        <dbReference type="ARBA" id="ARBA00022723"/>
    </source>
</evidence>
<dbReference type="InterPro" id="IPR000701">
    <property type="entry name" value="SuccDH_FuR_B_TM-su"/>
</dbReference>
<evidence type="ECO:0000256" key="6">
    <source>
        <dbReference type="ARBA" id="ARBA00023004"/>
    </source>
</evidence>
<evidence type="ECO:0000256" key="5">
    <source>
        <dbReference type="ARBA" id="ARBA00022989"/>
    </source>
</evidence>
<keyword evidence="2" id="KW-0349">Heme</keyword>